<dbReference type="RefSeq" id="WP_072283309.1">
    <property type="nucleotide sequence ID" value="NZ_CP015519.1"/>
</dbReference>
<dbReference type="STRING" id="1842532.A7E78_05485"/>
<gene>
    <name evidence="3" type="ORF">A7E78_05485</name>
</gene>
<feature type="domain" description="Flagellar protein FlgJ N-terminal" evidence="2">
    <location>
        <begin position="48"/>
        <end position="96"/>
    </location>
</feature>
<sequence length="104" mass="11773">MELSFDPRMLISQASSPEKPERQSGNDPEQLRKKCQDFEAIMVQAMLKSMRDSVPDGGLLPKGNDQQIFQDLMDQNVAIEMSRKQGMGIADALFRQLQKLETSE</sequence>
<accession>A0A1L3GN38</accession>
<dbReference type="KEGG" id="pef:A7E78_05485"/>
<dbReference type="OrthoDB" id="9796740at2"/>
<evidence type="ECO:0000313" key="3">
    <source>
        <dbReference type="EMBL" id="APG27342.1"/>
    </source>
</evidence>
<evidence type="ECO:0000256" key="1">
    <source>
        <dbReference type="SAM" id="MobiDB-lite"/>
    </source>
</evidence>
<feature type="region of interest" description="Disordered" evidence="1">
    <location>
        <begin position="1"/>
        <end position="31"/>
    </location>
</feature>
<protein>
    <recommendedName>
        <fullName evidence="2">Flagellar protein FlgJ N-terminal domain-containing protein</fullName>
    </recommendedName>
</protein>
<dbReference type="AlphaFoldDB" id="A0A1L3GN38"/>
<name>A0A1L3GN38_9BACT</name>
<proteinExistence type="predicted"/>
<evidence type="ECO:0000259" key="2">
    <source>
        <dbReference type="Pfam" id="PF10135"/>
    </source>
</evidence>
<keyword evidence="4" id="KW-1185">Reference proteome</keyword>
<reference evidence="3 4" key="1">
    <citation type="journal article" date="2017" name="Genome Announc.">
        <title>Complete Genome Sequences of Two Acetylene-Fermenting Pelobacter acetylenicus Strains.</title>
        <authorList>
            <person name="Sutton J.M."/>
            <person name="Baesman S.M."/>
            <person name="Fierst J.L."/>
            <person name="Poret-Peterson A.T."/>
            <person name="Oremland R.S."/>
            <person name="Dunlap D.S."/>
            <person name="Akob D.M."/>
        </authorList>
    </citation>
    <scope>NUCLEOTIDE SEQUENCE [LARGE SCALE GENOMIC DNA]</scope>
    <source>
        <strain evidence="3 4">SFB93</strain>
    </source>
</reference>
<dbReference type="EMBL" id="CP015519">
    <property type="protein sequence ID" value="APG27342.1"/>
    <property type="molecule type" value="Genomic_DNA"/>
</dbReference>
<organism evidence="3 4">
    <name type="scientific">Syntrophotalea acetylenivorans</name>
    <dbReference type="NCBI Taxonomy" id="1842532"/>
    <lineage>
        <taxon>Bacteria</taxon>
        <taxon>Pseudomonadati</taxon>
        <taxon>Thermodesulfobacteriota</taxon>
        <taxon>Desulfuromonadia</taxon>
        <taxon>Desulfuromonadales</taxon>
        <taxon>Syntrophotaleaceae</taxon>
        <taxon>Syntrophotalea</taxon>
    </lineage>
</organism>
<dbReference type="Proteomes" id="UP000182517">
    <property type="component" value="Chromosome"/>
</dbReference>
<dbReference type="Pfam" id="PF10135">
    <property type="entry name" value="Rod-binding"/>
    <property type="match status" value="1"/>
</dbReference>
<evidence type="ECO:0000313" key="4">
    <source>
        <dbReference type="Proteomes" id="UP000182517"/>
    </source>
</evidence>
<dbReference type="InterPro" id="IPR019301">
    <property type="entry name" value="Flagellar_prot_FlgJ_N"/>
</dbReference>
<feature type="compositionally biased region" description="Basic and acidic residues" evidence="1">
    <location>
        <begin position="18"/>
        <end position="31"/>
    </location>
</feature>